<proteinExistence type="predicted"/>
<reference evidence="1 2" key="1">
    <citation type="journal article" date="2014" name="Agronomy (Basel)">
        <title>A Draft Genome Sequence for Ensete ventricosum, the Drought-Tolerant Tree Against Hunger.</title>
        <authorList>
            <person name="Harrison J."/>
            <person name="Moore K.A."/>
            <person name="Paszkiewicz K."/>
            <person name="Jones T."/>
            <person name="Grant M."/>
            <person name="Ambacheew D."/>
            <person name="Muzemil S."/>
            <person name="Studholme D.J."/>
        </authorList>
    </citation>
    <scope>NUCLEOTIDE SEQUENCE [LARGE SCALE GENOMIC DNA]</scope>
</reference>
<evidence type="ECO:0000313" key="2">
    <source>
        <dbReference type="Proteomes" id="UP000287651"/>
    </source>
</evidence>
<comment type="caution">
    <text evidence="1">The sequence shown here is derived from an EMBL/GenBank/DDBJ whole genome shotgun (WGS) entry which is preliminary data.</text>
</comment>
<gene>
    <name evidence="1" type="ORF">B296_00031446</name>
</gene>
<sequence>MRGGLQAIVSTQGAREGDVDGLVAREQSSKITPLWKLQQKSSDHCGELQWEDVDGADGMQTLPSGGDITVAGRAGRAEDVLEGDHATD</sequence>
<dbReference type="Proteomes" id="UP000287651">
    <property type="component" value="Unassembled WGS sequence"/>
</dbReference>
<dbReference type="EMBL" id="AMZH03013465">
    <property type="protein sequence ID" value="RRT49224.1"/>
    <property type="molecule type" value="Genomic_DNA"/>
</dbReference>
<evidence type="ECO:0000313" key="1">
    <source>
        <dbReference type="EMBL" id="RRT49224.1"/>
    </source>
</evidence>
<organism evidence="1 2">
    <name type="scientific">Ensete ventricosum</name>
    <name type="common">Abyssinian banana</name>
    <name type="synonym">Musa ensete</name>
    <dbReference type="NCBI Taxonomy" id="4639"/>
    <lineage>
        <taxon>Eukaryota</taxon>
        <taxon>Viridiplantae</taxon>
        <taxon>Streptophyta</taxon>
        <taxon>Embryophyta</taxon>
        <taxon>Tracheophyta</taxon>
        <taxon>Spermatophyta</taxon>
        <taxon>Magnoliopsida</taxon>
        <taxon>Liliopsida</taxon>
        <taxon>Zingiberales</taxon>
        <taxon>Musaceae</taxon>
        <taxon>Ensete</taxon>
    </lineage>
</organism>
<protein>
    <submittedName>
        <fullName evidence="1">Uncharacterized protein</fullName>
    </submittedName>
</protein>
<accession>A0A426YBX1</accession>
<dbReference type="AlphaFoldDB" id="A0A426YBX1"/>
<name>A0A426YBX1_ENSVE</name>